<comment type="function">
    <text evidence="4">Component of the exocyst complex involved in the docking of exocytic vesicles with fusion sites on the plasma membrane.</text>
</comment>
<feature type="region of interest" description="Disordered" evidence="5">
    <location>
        <begin position="794"/>
        <end position="845"/>
    </location>
</feature>
<feature type="domain" description="Exocyst complex component EXOC2/Sec5 N-terminal" evidence="6">
    <location>
        <begin position="404"/>
        <end position="765"/>
    </location>
</feature>
<dbReference type="GO" id="GO:0006893">
    <property type="term" value="P:Golgi to plasma membrane transport"/>
    <property type="evidence" value="ECO:0007669"/>
    <property type="project" value="UniProtKB-UniRule"/>
</dbReference>
<feature type="region of interest" description="Disordered" evidence="5">
    <location>
        <begin position="42"/>
        <end position="85"/>
    </location>
</feature>
<dbReference type="OMA" id="FEHFVKC"/>
<dbReference type="VEuPathDB" id="AmoebaDB:NfTy_049510"/>
<keyword evidence="2 4" id="KW-0813">Transport</keyword>
<gene>
    <name evidence="7" type="ORF">FDP41_001084</name>
</gene>
<dbReference type="EMBL" id="VFQX01000022">
    <property type="protein sequence ID" value="KAF0979931.1"/>
    <property type="molecule type" value="Genomic_DNA"/>
</dbReference>
<feature type="compositionally biased region" description="Polar residues" evidence="5">
    <location>
        <begin position="72"/>
        <end position="81"/>
    </location>
</feature>
<dbReference type="GeneID" id="68108302"/>
<feature type="compositionally biased region" description="Acidic residues" evidence="5">
    <location>
        <begin position="819"/>
        <end position="835"/>
    </location>
</feature>
<evidence type="ECO:0000313" key="8">
    <source>
        <dbReference type="Proteomes" id="UP000444721"/>
    </source>
</evidence>
<dbReference type="PANTHER" id="PTHR13043">
    <property type="entry name" value="EXOCYST COMPLEX COMPONENT SEC5"/>
    <property type="match status" value="1"/>
</dbReference>
<dbReference type="Pfam" id="PF15469">
    <property type="entry name" value="Sec5"/>
    <property type="match status" value="3"/>
</dbReference>
<feature type="compositionally biased region" description="Basic and acidic residues" evidence="5">
    <location>
        <begin position="45"/>
        <end position="60"/>
    </location>
</feature>
<organism evidence="7 8">
    <name type="scientific">Naegleria fowleri</name>
    <name type="common">Brain eating amoeba</name>
    <dbReference type="NCBI Taxonomy" id="5763"/>
    <lineage>
        <taxon>Eukaryota</taxon>
        <taxon>Discoba</taxon>
        <taxon>Heterolobosea</taxon>
        <taxon>Tetramitia</taxon>
        <taxon>Eutetramitia</taxon>
        <taxon>Vahlkampfiidae</taxon>
        <taxon>Naegleria</taxon>
    </lineage>
</organism>
<evidence type="ECO:0000259" key="6">
    <source>
        <dbReference type="Pfam" id="PF15469"/>
    </source>
</evidence>
<feature type="domain" description="Exocyst complex component EXOC2/Sec5 N-terminal" evidence="6">
    <location>
        <begin position="90"/>
        <end position="303"/>
    </location>
</feature>
<feature type="compositionally biased region" description="Low complexity" evidence="5">
    <location>
        <begin position="794"/>
        <end position="811"/>
    </location>
</feature>
<reference evidence="7 8" key="1">
    <citation type="journal article" date="2019" name="Sci. Rep.">
        <title>Nanopore sequencing improves the draft genome of the human pathogenic amoeba Naegleria fowleri.</title>
        <authorList>
            <person name="Liechti N."/>
            <person name="Schurch N."/>
            <person name="Bruggmann R."/>
            <person name="Wittwer M."/>
        </authorList>
    </citation>
    <scope>NUCLEOTIDE SEQUENCE [LARGE SCALE GENOMIC DNA]</scope>
    <source>
        <strain evidence="7 8">ATCC 30894</strain>
    </source>
</reference>
<comment type="similarity">
    <text evidence="1 4">Belongs to the SEC5 family.</text>
</comment>
<proteinExistence type="inferred from homology"/>
<dbReference type="GO" id="GO:0015031">
    <property type="term" value="P:protein transport"/>
    <property type="evidence" value="ECO:0007669"/>
    <property type="project" value="UniProtKB-KW"/>
</dbReference>
<comment type="subunit">
    <text evidence="4">Component of the exocyst complex.</text>
</comment>
<dbReference type="GO" id="GO:0000145">
    <property type="term" value="C:exocyst"/>
    <property type="evidence" value="ECO:0007669"/>
    <property type="project" value="UniProtKB-UniRule"/>
</dbReference>
<dbReference type="RefSeq" id="XP_044564644.1">
    <property type="nucleotide sequence ID" value="XM_044701181.1"/>
</dbReference>
<dbReference type="OrthoDB" id="26242at2759"/>
<keyword evidence="3 4" id="KW-0268">Exocytosis</keyword>
<dbReference type="VEuPathDB" id="AmoebaDB:NF0012760"/>
<comment type="caution">
    <text evidence="7">The sequence shown here is derived from an EMBL/GenBank/DDBJ whole genome shotgun (WGS) entry which is preliminary data.</text>
</comment>
<dbReference type="VEuPathDB" id="AmoebaDB:FDP41_001084"/>
<accession>A0A6A5BZD7</accession>
<dbReference type="GO" id="GO:0006887">
    <property type="term" value="P:exocytosis"/>
    <property type="evidence" value="ECO:0007669"/>
    <property type="project" value="UniProtKB-KW"/>
</dbReference>
<dbReference type="InterPro" id="IPR039481">
    <property type="entry name" value="EXOC2/Sec5_N_dom"/>
</dbReference>
<evidence type="ECO:0000256" key="5">
    <source>
        <dbReference type="SAM" id="MobiDB-lite"/>
    </source>
</evidence>
<dbReference type="Proteomes" id="UP000444721">
    <property type="component" value="Unassembled WGS sequence"/>
</dbReference>
<dbReference type="InterPro" id="IPR029175">
    <property type="entry name" value="EXOC2/Sec5"/>
</dbReference>
<keyword evidence="4" id="KW-0653">Protein transport</keyword>
<keyword evidence="8" id="KW-1185">Reference proteome</keyword>
<dbReference type="VEuPathDB" id="AmoebaDB:NF0012770"/>
<evidence type="ECO:0000256" key="4">
    <source>
        <dbReference type="RuleBase" id="RU365069"/>
    </source>
</evidence>
<evidence type="ECO:0000256" key="3">
    <source>
        <dbReference type="ARBA" id="ARBA00022483"/>
    </source>
</evidence>
<feature type="domain" description="Exocyst complex component EXOC2/Sec5 N-terminal" evidence="6">
    <location>
        <begin position="779"/>
        <end position="1072"/>
    </location>
</feature>
<evidence type="ECO:0000256" key="2">
    <source>
        <dbReference type="ARBA" id="ARBA00022448"/>
    </source>
</evidence>
<dbReference type="PANTHER" id="PTHR13043:SF1">
    <property type="entry name" value="EXOCYST COMPLEX COMPONENT 2"/>
    <property type="match status" value="1"/>
</dbReference>
<dbReference type="AlphaFoldDB" id="A0A6A5BZD7"/>
<protein>
    <recommendedName>
        <fullName evidence="4">Exocyst complex component</fullName>
    </recommendedName>
</protein>
<evidence type="ECO:0000313" key="7">
    <source>
        <dbReference type="EMBL" id="KAF0979931.1"/>
    </source>
</evidence>
<evidence type="ECO:0000256" key="1">
    <source>
        <dbReference type="ARBA" id="ARBA00010578"/>
    </source>
</evidence>
<name>A0A6A5BZD7_NAEFO</name>
<sequence length="1099" mass="126391">MSYDVLPGNILLPAPKDWDESEEINRKYLRLLTASAFRKKTTSSVKDDHRRHEDDETNRDNDDEMNDDEKSNTTLSKLSQRSHLHDSSIEDPLQLLHMYDPSVLSKYSWMAATSQNGDVFVESDKFNPRLFLATKHHSLKYENLGLAKRNLKQTENELKMKMIILSEKNIHKFTEAKNAIDALCSNRDAKFRDGSVNRLDQSLMNVQEDSERLFEPLIQRKKECEEIKEVLHLFKKTKFVLYLPSNIKENIKKEEYKKVVHDYNRAKYFKQKFGHFELFQPIFKTIEQDISQLTEILFKKLSFNTNTDIDNLLNNHVNRMYTSSSMVSSSSEDSSNDALGIDGGRYVGVGMSSSVGVGVGMSSSVGVGVGCCEGGGGQCGGDIEESSIIGSSSSSSTGSFKLLNDYQERMIGFLNNLESKQDPAWYYLEKMHTFIKDTLQRCLDTYEKNTRDISDLIEQEELFEMNHNHPSFMSEEDDIASTQCYTSFFRQLLERKTVDLVIDLTNILLKTIPDFWQLSQNILIGKYLPKKKRIKKESENDEKEKQIVNLMRDITLKYSDIVNTAIEMVDNHSAHQKSLSQCVCEIIRCNEQLNQLKIPKKYISHFDEFTDLMTRYMVHEIWNRTIGEVSRFYVLEKWKPISETLTITELPLKFQDFIIKTLSLLRPLVSKGNVFKQDLVSEIEKHFMQCLKVFADNYHELSFNEEELSRKQSMSGKYRFSVHNFNKIEERDSRLLLTLSNCSHTKNVILYNVLSAFVAGFKLHPSAVTHPFSSTSSNNSNSTTTMTTTTTKITTTTTGTTSTTSKISTTGKQTFHDDDSFDNTIQEEEDDDSDKSEEARSSKNLSKNLLSEMDLSFRVTSKDLQTHTMTFMKQDSIQQVFHVYDTLIDLLINDFVRKKSHAFMKRIEKGLILSGYDWKRSPTPTSVRSYILDLLLELSMVHAKTEKITSVTIGSDFYKTGSIFNDMNSLDVKREFTSKIFSLLTERLAEIFLYHAKSIEEMGENAALQLDIDVSFLRKALESFETSRAKQIFKKLNKHLSQVTRFSSSTEQLKASIIHDMAEKTYTQLDCFNIHVESSLNLLSISTSFKLLNRSTAHE</sequence>